<proteinExistence type="predicted"/>
<dbReference type="AlphaFoldDB" id="A0AAV5JXN8"/>
<sequence length="115" mass="13066">MRRFALPALLLFLTLALLQDLCFAQVNGTFLRETFNETFEGRSVVFEKEDYRGHSKDSEKLFKELWATLEENLESEMIRTVGPEGFTAANSSSLRGMVNSPKSWGYNFAAVIFEG</sequence>
<reference evidence="2 3" key="1">
    <citation type="journal article" date="2021" name="Commun. Biol.">
        <title>The genome of Shorea leprosula (Dipterocarpaceae) highlights the ecological relevance of drought in aseasonal tropical rainforests.</title>
        <authorList>
            <person name="Ng K.K.S."/>
            <person name="Kobayashi M.J."/>
            <person name="Fawcett J.A."/>
            <person name="Hatakeyama M."/>
            <person name="Paape T."/>
            <person name="Ng C.H."/>
            <person name="Ang C.C."/>
            <person name="Tnah L.H."/>
            <person name="Lee C.T."/>
            <person name="Nishiyama T."/>
            <person name="Sese J."/>
            <person name="O'Brien M.J."/>
            <person name="Copetti D."/>
            <person name="Mohd Noor M.I."/>
            <person name="Ong R.C."/>
            <person name="Putra M."/>
            <person name="Sireger I.Z."/>
            <person name="Indrioko S."/>
            <person name="Kosugi Y."/>
            <person name="Izuno A."/>
            <person name="Isagi Y."/>
            <person name="Lee S.L."/>
            <person name="Shimizu K.K."/>
        </authorList>
    </citation>
    <scope>NUCLEOTIDE SEQUENCE [LARGE SCALE GENOMIC DNA]</scope>
    <source>
        <strain evidence="2">214</strain>
    </source>
</reference>
<comment type="caution">
    <text evidence="2">The sequence shown here is derived from an EMBL/GenBank/DDBJ whole genome shotgun (WGS) entry which is preliminary data.</text>
</comment>
<dbReference type="EMBL" id="BPVZ01000052">
    <property type="protein sequence ID" value="GKV19384.1"/>
    <property type="molecule type" value="Genomic_DNA"/>
</dbReference>
<protein>
    <submittedName>
        <fullName evidence="2">Uncharacterized protein</fullName>
    </submittedName>
</protein>
<evidence type="ECO:0000313" key="3">
    <source>
        <dbReference type="Proteomes" id="UP001054252"/>
    </source>
</evidence>
<organism evidence="2 3">
    <name type="scientific">Rubroshorea leprosula</name>
    <dbReference type="NCBI Taxonomy" id="152421"/>
    <lineage>
        <taxon>Eukaryota</taxon>
        <taxon>Viridiplantae</taxon>
        <taxon>Streptophyta</taxon>
        <taxon>Embryophyta</taxon>
        <taxon>Tracheophyta</taxon>
        <taxon>Spermatophyta</taxon>
        <taxon>Magnoliopsida</taxon>
        <taxon>eudicotyledons</taxon>
        <taxon>Gunneridae</taxon>
        <taxon>Pentapetalae</taxon>
        <taxon>rosids</taxon>
        <taxon>malvids</taxon>
        <taxon>Malvales</taxon>
        <taxon>Dipterocarpaceae</taxon>
        <taxon>Rubroshorea</taxon>
    </lineage>
</organism>
<accession>A0AAV5JXN8</accession>
<keyword evidence="1" id="KW-0732">Signal</keyword>
<feature type="chain" id="PRO_5043943917" evidence="1">
    <location>
        <begin position="25"/>
        <end position="115"/>
    </location>
</feature>
<feature type="signal peptide" evidence="1">
    <location>
        <begin position="1"/>
        <end position="24"/>
    </location>
</feature>
<gene>
    <name evidence="2" type="ORF">SLEP1_g29653</name>
</gene>
<evidence type="ECO:0000313" key="2">
    <source>
        <dbReference type="EMBL" id="GKV19384.1"/>
    </source>
</evidence>
<keyword evidence="3" id="KW-1185">Reference proteome</keyword>
<name>A0AAV5JXN8_9ROSI</name>
<evidence type="ECO:0000256" key="1">
    <source>
        <dbReference type="SAM" id="SignalP"/>
    </source>
</evidence>
<dbReference type="Proteomes" id="UP001054252">
    <property type="component" value="Unassembled WGS sequence"/>
</dbReference>